<keyword evidence="1" id="KW-0472">Membrane</keyword>
<dbReference type="InterPro" id="IPR026268">
    <property type="entry name" value="RseC"/>
</dbReference>
<dbReference type="AlphaFoldDB" id="A0A6A7K9D1"/>
<dbReference type="EMBL" id="WHNX01000013">
    <property type="protein sequence ID" value="MPW26002.1"/>
    <property type="molecule type" value="Genomic_DNA"/>
</dbReference>
<sequence>MKEIGIVNSINGNKASVIIQRSAACGDCGACQVGKDRLTMETYAINEINAKAGDKVEVEMAFKNVMKAAIIAYGIPLIMFILGSVLGTLYTNIILEQPENPIISFLSGLILMAVAYMIIRVFDKRGAFSFTYEPHITTIINATEK</sequence>
<dbReference type="PIRSF" id="PIRSF004923">
    <property type="entry name" value="RseC"/>
    <property type="match status" value="1"/>
</dbReference>
<dbReference type="PANTHER" id="PTHR35867">
    <property type="entry name" value="PROTEIN RSEC"/>
    <property type="match status" value="1"/>
</dbReference>
<reference evidence="2 3" key="1">
    <citation type="submission" date="2019-10" db="EMBL/GenBank/DDBJ databases">
        <title>Alkalibaculum tamaniensis sp.nov., a new alkaliphilic acetogen, isolated on methoxylated aromatics from a mud volcano.</title>
        <authorList>
            <person name="Khomyakova M.A."/>
            <person name="Merkel A.Y."/>
            <person name="Bonch-Osmolovskaya E.A."/>
            <person name="Slobodkin A.I."/>
        </authorList>
    </citation>
    <scope>NUCLEOTIDE SEQUENCE [LARGE SCALE GENOMIC DNA]</scope>
    <source>
        <strain evidence="2 3">M08DMB</strain>
    </source>
</reference>
<comment type="caution">
    <text evidence="2">The sequence shown here is derived from an EMBL/GenBank/DDBJ whole genome shotgun (WGS) entry which is preliminary data.</text>
</comment>
<accession>A0A6A7K9D1</accession>
<proteinExistence type="predicted"/>
<keyword evidence="1" id="KW-1133">Transmembrane helix</keyword>
<evidence type="ECO:0000313" key="2">
    <source>
        <dbReference type="EMBL" id="MPW26002.1"/>
    </source>
</evidence>
<name>A0A6A7K9D1_9FIRM</name>
<evidence type="ECO:0000256" key="1">
    <source>
        <dbReference type="SAM" id="Phobius"/>
    </source>
</evidence>
<protein>
    <submittedName>
        <fullName evidence="2">Sigma E factor regulator</fullName>
    </submittedName>
</protein>
<keyword evidence="1" id="KW-0812">Transmembrane</keyword>
<gene>
    <name evidence="2" type="ORF">GC105_09385</name>
</gene>
<evidence type="ECO:0000313" key="3">
    <source>
        <dbReference type="Proteomes" id="UP000440004"/>
    </source>
</evidence>
<feature type="transmembrane region" description="Helical" evidence="1">
    <location>
        <begin position="102"/>
        <end position="122"/>
    </location>
</feature>
<dbReference type="Pfam" id="PF04246">
    <property type="entry name" value="RseC_MucC"/>
    <property type="match status" value="1"/>
</dbReference>
<feature type="transmembrane region" description="Helical" evidence="1">
    <location>
        <begin position="70"/>
        <end position="90"/>
    </location>
</feature>
<dbReference type="RefSeq" id="WP_152804069.1">
    <property type="nucleotide sequence ID" value="NZ_WHNX01000013.1"/>
</dbReference>
<keyword evidence="3" id="KW-1185">Reference proteome</keyword>
<dbReference type="Proteomes" id="UP000440004">
    <property type="component" value="Unassembled WGS sequence"/>
</dbReference>
<dbReference type="PANTHER" id="PTHR35867:SF1">
    <property type="entry name" value="PROTEIN RSEC"/>
    <property type="match status" value="1"/>
</dbReference>
<organism evidence="2 3">
    <name type="scientific">Alkalibaculum sporogenes</name>
    <dbReference type="NCBI Taxonomy" id="2655001"/>
    <lineage>
        <taxon>Bacteria</taxon>
        <taxon>Bacillati</taxon>
        <taxon>Bacillota</taxon>
        <taxon>Clostridia</taxon>
        <taxon>Eubacteriales</taxon>
        <taxon>Eubacteriaceae</taxon>
        <taxon>Alkalibaculum</taxon>
    </lineage>
</organism>
<dbReference type="InterPro" id="IPR007359">
    <property type="entry name" value="SigmaE_reg_RseC_MucC"/>
</dbReference>